<dbReference type="Proteomes" id="UP001555826">
    <property type="component" value="Unassembled WGS sequence"/>
</dbReference>
<keyword evidence="2" id="KW-0472">Membrane</keyword>
<comment type="caution">
    <text evidence="4">The sequence shown here is derived from an EMBL/GenBank/DDBJ whole genome shotgun (WGS) entry which is preliminary data.</text>
</comment>
<evidence type="ECO:0000259" key="3">
    <source>
        <dbReference type="Pfam" id="PF13399"/>
    </source>
</evidence>
<evidence type="ECO:0000313" key="5">
    <source>
        <dbReference type="Proteomes" id="UP001555826"/>
    </source>
</evidence>
<keyword evidence="5" id="KW-1185">Reference proteome</keyword>
<proteinExistence type="predicted"/>
<feature type="transmembrane region" description="Helical" evidence="2">
    <location>
        <begin position="53"/>
        <end position="73"/>
    </location>
</feature>
<feature type="region of interest" description="Disordered" evidence="1">
    <location>
        <begin position="1"/>
        <end position="28"/>
    </location>
</feature>
<keyword evidence="2" id="KW-0812">Transmembrane</keyword>
<evidence type="ECO:0000256" key="2">
    <source>
        <dbReference type="SAM" id="Phobius"/>
    </source>
</evidence>
<feature type="domain" description="LytR/CpsA/Psr regulator C-terminal" evidence="3">
    <location>
        <begin position="106"/>
        <end position="191"/>
    </location>
</feature>
<dbReference type="RefSeq" id="WP_367636586.1">
    <property type="nucleotide sequence ID" value="NZ_JBFNQN010000003.1"/>
</dbReference>
<dbReference type="Gene3D" id="3.30.70.2390">
    <property type="match status" value="1"/>
</dbReference>
<accession>A0ABV3P3Y7</accession>
<evidence type="ECO:0000256" key="1">
    <source>
        <dbReference type="SAM" id="MobiDB-lite"/>
    </source>
</evidence>
<dbReference type="Pfam" id="PF13399">
    <property type="entry name" value="LytR_C"/>
    <property type="match status" value="1"/>
</dbReference>
<gene>
    <name evidence="4" type="ORF">AB1207_04420</name>
</gene>
<protein>
    <submittedName>
        <fullName evidence="4">LytR C-terminal domain-containing protein</fullName>
    </submittedName>
</protein>
<evidence type="ECO:0000313" key="4">
    <source>
        <dbReference type="EMBL" id="MEW9263982.1"/>
    </source>
</evidence>
<dbReference type="InterPro" id="IPR027381">
    <property type="entry name" value="LytR/CpsA/Psr_C"/>
</dbReference>
<organism evidence="4 5">
    <name type="scientific">Kineococcus endophyticus</name>
    <dbReference type="NCBI Taxonomy" id="1181883"/>
    <lineage>
        <taxon>Bacteria</taxon>
        <taxon>Bacillati</taxon>
        <taxon>Actinomycetota</taxon>
        <taxon>Actinomycetes</taxon>
        <taxon>Kineosporiales</taxon>
        <taxon>Kineosporiaceae</taxon>
        <taxon>Kineococcus</taxon>
    </lineage>
</organism>
<feature type="compositionally biased region" description="Basic and acidic residues" evidence="1">
    <location>
        <begin position="1"/>
        <end position="26"/>
    </location>
</feature>
<reference evidence="4 5" key="1">
    <citation type="submission" date="2024-07" db="EMBL/GenBank/DDBJ databases">
        <authorList>
            <person name="Thanompreechachai J."/>
            <person name="Duangmal K."/>
        </authorList>
    </citation>
    <scope>NUCLEOTIDE SEQUENCE [LARGE SCALE GENOMIC DNA]</scope>
    <source>
        <strain evidence="4 5">KCTC 19886</strain>
    </source>
</reference>
<name>A0ABV3P3Y7_9ACTN</name>
<sequence>MARERDDSSGGRDDARGDDRDDHVLPDVDDDLDVESYERLTGRRRARLVRQRIVFTVVVVLVLAVGGGAYLVYSDRWQPSRTTTPSAAPSTSCVPATPPALLTPGQVTVGVLNGTSRRGLAASVAGELRTRGFVVGTVGNAGTPTGPATAVVTYPEAAVQQAVTVAARFPEVQLVADPAATAVTVSLGDGYQQMLGEGALVTPLPPGSPTC</sequence>
<keyword evidence="2" id="KW-1133">Transmembrane helix</keyword>
<dbReference type="EMBL" id="JBFNQN010000003">
    <property type="protein sequence ID" value="MEW9263982.1"/>
    <property type="molecule type" value="Genomic_DNA"/>
</dbReference>